<dbReference type="GO" id="GO:0008641">
    <property type="term" value="F:ubiquitin-like modifier activating enzyme activity"/>
    <property type="evidence" value="ECO:0007669"/>
    <property type="project" value="InterPro"/>
</dbReference>
<name>A0A4R5MBL0_9BURK</name>
<dbReference type="OrthoDB" id="9087947at2"/>
<reference evidence="1 2" key="1">
    <citation type="submission" date="2019-03" db="EMBL/GenBank/DDBJ databases">
        <title>Paraburkholderia sp. 4M-K11, isolated from subtropical forest soil.</title>
        <authorList>
            <person name="Gao Z.-H."/>
            <person name="Qiu L.-H."/>
        </authorList>
    </citation>
    <scope>NUCLEOTIDE SEQUENCE [LARGE SCALE GENOMIC DNA]</scope>
    <source>
        <strain evidence="1 2">4M-K11</strain>
    </source>
</reference>
<evidence type="ECO:0000313" key="2">
    <source>
        <dbReference type="Proteomes" id="UP000295722"/>
    </source>
</evidence>
<keyword evidence="2" id="KW-1185">Reference proteome</keyword>
<dbReference type="Proteomes" id="UP000295722">
    <property type="component" value="Unassembled WGS sequence"/>
</dbReference>
<sequence>MSSQYDADSLHRTVKRLIDSGQAKSFEEAHEIAQKYQLQLELTAPADFHEQVAALAVVMLGRRAFLGGVSVSGCGEATLHPSLGSGQSLADALHEAGATLADAVAGRPTIAIGGVRERSAPFHVRLLMSGWRAGTAPADEPNSMDDEAGGYVMPLTAVAAAAIAVSQAFQHVSDAAPTGYEPVGISLWAPAEVAWELRDFDGPVLQVLPSSAWLLGLGHLGQAFAWCLSLLPYPKDAPEPPHVLLQDVDRVGVSTESTSVLTAKLDKGRRKTRVVAEWLEKRGFSTAIVERYFDGETRKGQGEPSLLFCGVDNPEARRALDNAEVSFIVEAGLGSRHDDFQSVRVHTFPASRTTAQTWPRRPPNEPVIEGLYADLLEKGELGRCGVVELAGKAVGAAFVGAFAAALCVSEALRVLHGSASSEVLDADMFALKFRSVVINEHDFAALNPGFIAVR</sequence>
<protein>
    <submittedName>
        <fullName evidence="1">Thiamine biosynthesis protein ThiF</fullName>
    </submittedName>
</protein>
<evidence type="ECO:0000313" key="1">
    <source>
        <dbReference type="EMBL" id="TDG24164.1"/>
    </source>
</evidence>
<dbReference type="InterPro" id="IPR035985">
    <property type="entry name" value="Ubiquitin-activating_enz"/>
</dbReference>
<dbReference type="RefSeq" id="WP_133195009.1">
    <property type="nucleotide sequence ID" value="NZ_JBHUCW010000018.1"/>
</dbReference>
<dbReference type="SUPFAM" id="SSF69572">
    <property type="entry name" value="Activating enzymes of the ubiquitin-like proteins"/>
    <property type="match status" value="1"/>
</dbReference>
<comment type="caution">
    <text evidence="1">The sequence shown here is derived from an EMBL/GenBank/DDBJ whole genome shotgun (WGS) entry which is preliminary data.</text>
</comment>
<accession>A0A4R5MBL0</accession>
<dbReference type="AlphaFoldDB" id="A0A4R5MBL0"/>
<gene>
    <name evidence="1" type="ORF">EYW47_11745</name>
</gene>
<dbReference type="Gene3D" id="3.40.50.720">
    <property type="entry name" value="NAD(P)-binding Rossmann-like Domain"/>
    <property type="match status" value="1"/>
</dbReference>
<dbReference type="EMBL" id="SMRP01000004">
    <property type="protein sequence ID" value="TDG24164.1"/>
    <property type="molecule type" value="Genomic_DNA"/>
</dbReference>
<proteinExistence type="predicted"/>
<organism evidence="1 2">
    <name type="scientific">Paraburkholderia silviterrae</name>
    <dbReference type="NCBI Taxonomy" id="2528715"/>
    <lineage>
        <taxon>Bacteria</taxon>
        <taxon>Pseudomonadati</taxon>
        <taxon>Pseudomonadota</taxon>
        <taxon>Betaproteobacteria</taxon>
        <taxon>Burkholderiales</taxon>
        <taxon>Burkholderiaceae</taxon>
        <taxon>Paraburkholderia</taxon>
    </lineage>
</organism>